<comment type="caution">
    <text evidence="1">The sequence shown here is derived from an EMBL/GenBank/DDBJ whole genome shotgun (WGS) entry which is preliminary data.</text>
</comment>
<proteinExistence type="predicted"/>
<organism evidence="1 2">
    <name type="scientific">Gossypium klotzschianum</name>
    <dbReference type="NCBI Taxonomy" id="34286"/>
    <lineage>
        <taxon>Eukaryota</taxon>
        <taxon>Viridiplantae</taxon>
        <taxon>Streptophyta</taxon>
        <taxon>Embryophyta</taxon>
        <taxon>Tracheophyta</taxon>
        <taxon>Spermatophyta</taxon>
        <taxon>Magnoliopsida</taxon>
        <taxon>eudicotyledons</taxon>
        <taxon>Gunneridae</taxon>
        <taxon>Pentapetalae</taxon>
        <taxon>rosids</taxon>
        <taxon>malvids</taxon>
        <taxon>Malvales</taxon>
        <taxon>Malvaceae</taxon>
        <taxon>Malvoideae</taxon>
        <taxon>Gossypium</taxon>
    </lineage>
</organism>
<keyword evidence="2" id="KW-1185">Reference proteome</keyword>
<feature type="non-terminal residue" evidence="1">
    <location>
        <position position="1"/>
    </location>
</feature>
<dbReference type="Proteomes" id="UP000593573">
    <property type="component" value="Unassembled WGS sequence"/>
</dbReference>
<protein>
    <submittedName>
        <fullName evidence="1">Uncharacterized protein</fullName>
    </submittedName>
</protein>
<dbReference type="EMBL" id="JABFAB010239503">
    <property type="protein sequence ID" value="MBA0671092.1"/>
    <property type="molecule type" value="Genomic_DNA"/>
</dbReference>
<reference evidence="1 2" key="1">
    <citation type="journal article" date="2019" name="Genome Biol. Evol.">
        <title>Insights into the evolution of the New World diploid cottons (Gossypium, subgenus Houzingenia) based on genome sequencing.</title>
        <authorList>
            <person name="Grover C.E."/>
            <person name="Arick M.A. 2nd"/>
            <person name="Thrash A."/>
            <person name="Conover J.L."/>
            <person name="Sanders W.S."/>
            <person name="Peterson D.G."/>
            <person name="Frelichowski J.E."/>
            <person name="Scheffler J.A."/>
            <person name="Scheffler B.E."/>
            <person name="Wendel J.F."/>
        </authorList>
    </citation>
    <scope>NUCLEOTIDE SEQUENCE [LARGE SCALE GENOMIC DNA]</scope>
    <source>
        <strain evidence="1">57</strain>
        <tissue evidence="1">Leaf</tissue>
    </source>
</reference>
<accession>A0A7J8W850</accession>
<name>A0A7J8W850_9ROSI</name>
<gene>
    <name evidence="1" type="ORF">Goklo_025135</name>
</gene>
<evidence type="ECO:0000313" key="1">
    <source>
        <dbReference type="EMBL" id="MBA0671092.1"/>
    </source>
</evidence>
<dbReference type="AlphaFoldDB" id="A0A7J8W850"/>
<evidence type="ECO:0000313" key="2">
    <source>
        <dbReference type="Proteomes" id="UP000593573"/>
    </source>
</evidence>
<sequence>SVITFRPDLECYRSSSVSAREILGNRH</sequence>